<dbReference type="InterPro" id="IPR005543">
    <property type="entry name" value="PASTA_dom"/>
</dbReference>
<dbReference type="CDD" id="cd06575">
    <property type="entry name" value="PASTA_Pbp2x-like_2"/>
    <property type="match status" value="1"/>
</dbReference>
<evidence type="ECO:0000313" key="2">
    <source>
        <dbReference type="EMBL" id="GAY74063.1"/>
    </source>
</evidence>
<evidence type="ECO:0000259" key="1">
    <source>
        <dbReference type="PROSITE" id="PS51178"/>
    </source>
</evidence>
<organism evidence="2 3">
    <name type="scientific">Lentilactobacillus kosonis</name>
    <dbReference type="NCBI Taxonomy" id="2810561"/>
    <lineage>
        <taxon>Bacteria</taxon>
        <taxon>Bacillati</taxon>
        <taxon>Bacillota</taxon>
        <taxon>Bacilli</taxon>
        <taxon>Lactobacillales</taxon>
        <taxon>Lactobacillaceae</taxon>
        <taxon>Lentilactobacillus</taxon>
    </lineage>
</organism>
<feature type="domain" description="PASTA" evidence="1">
    <location>
        <begin position="39"/>
        <end position="97"/>
    </location>
</feature>
<keyword evidence="2" id="KW-0808">Transferase</keyword>
<dbReference type="GO" id="GO:0051301">
    <property type="term" value="P:cell division"/>
    <property type="evidence" value="ECO:0007669"/>
    <property type="project" value="UniProtKB-KW"/>
</dbReference>
<accession>A0A401FNY8</accession>
<keyword evidence="2" id="KW-0132">Cell division</keyword>
<dbReference type="EMBL" id="BEXA01000006">
    <property type="protein sequence ID" value="GAY74063.1"/>
    <property type="molecule type" value="Genomic_DNA"/>
</dbReference>
<gene>
    <name evidence="2" type="ORF">NBRC111893_2209</name>
</gene>
<keyword evidence="3" id="KW-1185">Reference proteome</keyword>
<proteinExistence type="predicted"/>
<comment type="caution">
    <text evidence="2">The sequence shown here is derived from an EMBL/GenBank/DDBJ whole genome shotgun (WGS) entry which is preliminary data.</text>
</comment>
<evidence type="ECO:0000313" key="3">
    <source>
        <dbReference type="Proteomes" id="UP000286974"/>
    </source>
</evidence>
<name>A0A401FNY8_9LACO</name>
<keyword evidence="2" id="KW-0328">Glycosyltransferase</keyword>
<keyword evidence="2" id="KW-0131">Cell cycle</keyword>
<dbReference type="Proteomes" id="UP000286974">
    <property type="component" value="Unassembled WGS sequence"/>
</dbReference>
<dbReference type="PROSITE" id="PS51178">
    <property type="entry name" value="PASTA"/>
    <property type="match status" value="1"/>
</dbReference>
<dbReference type="GO" id="GO:0016757">
    <property type="term" value="F:glycosyltransferase activity"/>
    <property type="evidence" value="ECO:0007669"/>
    <property type="project" value="UniProtKB-KW"/>
</dbReference>
<protein>
    <submittedName>
        <fullName evidence="2">Cell division protein FtsI</fullName>
        <ecNumber evidence="2">2.4.1.129</ecNumber>
    </submittedName>
</protein>
<sequence length="97" mass="10509">MLTDKEFDVSVIGNGNLVSKQSIVAGTKIKGDQRVILITNGNLTMPRIIGWQKADVERLCKLTGLKLEATGSGYADSQSITASEAIKENKVLKVNFE</sequence>
<reference evidence="2 3" key="1">
    <citation type="submission" date="2017-11" db="EMBL/GenBank/DDBJ databases">
        <title>Draft Genome Sequence of Lactobacillus curieae NBRC 111893 isolated from Koso, a Japanese sugar-Vegetable Fermented Beverage.</title>
        <authorList>
            <person name="Chiou T.Y."/>
            <person name="Oshima K."/>
            <person name="Suda W."/>
            <person name="Hattori M."/>
            <person name="Takahashi T."/>
        </authorList>
    </citation>
    <scope>NUCLEOTIDE SEQUENCE [LARGE SCALE GENOMIC DNA]</scope>
    <source>
        <strain evidence="2 3">NBRC111893</strain>
    </source>
</reference>
<dbReference type="SUPFAM" id="SSF54184">
    <property type="entry name" value="Penicillin-binding protein 2x (pbp-2x), c-terminal domain"/>
    <property type="match status" value="2"/>
</dbReference>
<dbReference type="EC" id="2.4.1.129" evidence="2"/>
<dbReference type="AlphaFoldDB" id="A0A401FNY8"/>